<proteinExistence type="predicted"/>
<name>A0AAV7UXU5_PLEWA</name>
<dbReference type="Proteomes" id="UP001066276">
    <property type="component" value="Chromosome 2_2"/>
</dbReference>
<keyword evidence="3" id="KW-1185">Reference proteome</keyword>
<sequence>MRDVLQATSDGDSSDFQCRVIRRLAISMPKSKNQKGGGSRAGPAHCLGCPARAPASTQCRTEWGRRPALRSRHQAVGVCRLPLGVTEYLQLSVVAAQPGDNGVNSRSQCRKNRVTRVGPRCPLPSGGPPASSAFYTSPNGTQGGWGAASYFRPRMARFSLPYVFRSLSPDSLYLPLAPGTGACGLTFGALLAACTGGDAPCVGSSCAVLPLYGSKAEGGGEGGSPGHHLTPVCFPSLPPGKLTVACLQVLLRLDPGAAVPEAPSSVPHRVAQPIPSRRASPTSGDAPAPPTEGPTGNPALTGGGRTHQPPAPLHTAREPRAISAAPAVARGSRRGSTRAGLVRSGRASRSTSPPGNTSPAAGLRPTPPGELRSGPPVPLRPRPSTAGPSASRSISLLWGGFRGLPRQFH</sequence>
<organism evidence="2 3">
    <name type="scientific">Pleurodeles waltl</name>
    <name type="common">Iberian ribbed newt</name>
    <dbReference type="NCBI Taxonomy" id="8319"/>
    <lineage>
        <taxon>Eukaryota</taxon>
        <taxon>Metazoa</taxon>
        <taxon>Chordata</taxon>
        <taxon>Craniata</taxon>
        <taxon>Vertebrata</taxon>
        <taxon>Euteleostomi</taxon>
        <taxon>Amphibia</taxon>
        <taxon>Batrachia</taxon>
        <taxon>Caudata</taxon>
        <taxon>Salamandroidea</taxon>
        <taxon>Salamandridae</taxon>
        <taxon>Pleurodelinae</taxon>
        <taxon>Pleurodeles</taxon>
    </lineage>
</organism>
<feature type="region of interest" description="Disordered" evidence="1">
    <location>
        <begin position="260"/>
        <end position="392"/>
    </location>
</feature>
<feature type="compositionally biased region" description="Polar residues" evidence="1">
    <location>
        <begin position="347"/>
        <end position="359"/>
    </location>
</feature>
<dbReference type="AlphaFoldDB" id="A0AAV7UXU5"/>
<accession>A0AAV7UXU5</accession>
<reference evidence="2" key="1">
    <citation type="journal article" date="2022" name="bioRxiv">
        <title>Sequencing and chromosome-scale assembly of the giantPleurodeles waltlgenome.</title>
        <authorList>
            <person name="Brown T."/>
            <person name="Elewa A."/>
            <person name="Iarovenko S."/>
            <person name="Subramanian E."/>
            <person name="Araus A.J."/>
            <person name="Petzold A."/>
            <person name="Susuki M."/>
            <person name="Suzuki K.-i.T."/>
            <person name="Hayashi T."/>
            <person name="Toyoda A."/>
            <person name="Oliveira C."/>
            <person name="Osipova E."/>
            <person name="Leigh N.D."/>
            <person name="Simon A."/>
            <person name="Yun M.H."/>
        </authorList>
    </citation>
    <scope>NUCLEOTIDE SEQUENCE</scope>
    <source>
        <strain evidence="2">20211129_DDA</strain>
        <tissue evidence="2">Liver</tissue>
    </source>
</reference>
<comment type="caution">
    <text evidence="2">The sequence shown here is derived from an EMBL/GenBank/DDBJ whole genome shotgun (WGS) entry which is preliminary data.</text>
</comment>
<protein>
    <submittedName>
        <fullName evidence="2">Uncharacterized protein</fullName>
    </submittedName>
</protein>
<evidence type="ECO:0000313" key="2">
    <source>
        <dbReference type="EMBL" id="KAJ1193347.1"/>
    </source>
</evidence>
<evidence type="ECO:0000313" key="3">
    <source>
        <dbReference type="Proteomes" id="UP001066276"/>
    </source>
</evidence>
<evidence type="ECO:0000256" key="1">
    <source>
        <dbReference type="SAM" id="MobiDB-lite"/>
    </source>
</evidence>
<gene>
    <name evidence="2" type="ORF">NDU88_002645</name>
</gene>
<dbReference type="EMBL" id="JANPWB010000004">
    <property type="protein sequence ID" value="KAJ1193347.1"/>
    <property type="molecule type" value="Genomic_DNA"/>
</dbReference>